<evidence type="ECO:0000256" key="2">
    <source>
        <dbReference type="SAM" id="SignalP"/>
    </source>
</evidence>
<feature type="signal peptide" evidence="2">
    <location>
        <begin position="1"/>
        <end position="25"/>
    </location>
</feature>
<gene>
    <name evidence="3" type="ORF">JCM21714_3830</name>
</gene>
<keyword evidence="2" id="KW-0732">Signal</keyword>
<name>W4VN82_9BACI</name>
<feature type="chain" id="PRO_5004852075" evidence="2">
    <location>
        <begin position="26"/>
        <end position="85"/>
    </location>
</feature>
<dbReference type="EMBL" id="BAVS01000028">
    <property type="protein sequence ID" value="GAE94652.1"/>
    <property type="molecule type" value="Genomic_DNA"/>
</dbReference>
<feature type="compositionally biased region" description="Low complexity" evidence="1">
    <location>
        <begin position="25"/>
        <end position="35"/>
    </location>
</feature>
<evidence type="ECO:0000313" key="3">
    <source>
        <dbReference type="EMBL" id="GAE94652.1"/>
    </source>
</evidence>
<protein>
    <submittedName>
        <fullName evidence="3">Uncharacterized protein</fullName>
    </submittedName>
</protein>
<evidence type="ECO:0000256" key="1">
    <source>
        <dbReference type="SAM" id="MobiDB-lite"/>
    </source>
</evidence>
<organism evidence="3 4">
    <name type="scientific">Gracilibacillus boraciitolerans JCM 21714</name>
    <dbReference type="NCBI Taxonomy" id="1298598"/>
    <lineage>
        <taxon>Bacteria</taxon>
        <taxon>Bacillati</taxon>
        <taxon>Bacillota</taxon>
        <taxon>Bacilli</taxon>
        <taxon>Bacillales</taxon>
        <taxon>Bacillaceae</taxon>
        <taxon>Gracilibacillus</taxon>
    </lineage>
</organism>
<feature type="region of interest" description="Disordered" evidence="1">
    <location>
        <begin position="25"/>
        <end position="49"/>
    </location>
</feature>
<sequence length="85" mass="9238">MKRISKCLVVLIAVVLFVSPITASASTSSISNDSNQQQEILTPTNYTDDAQVSPNALPAILIGIAIRALWRLGLQELHDTYQKKG</sequence>
<comment type="caution">
    <text evidence="3">The sequence shown here is derived from an EMBL/GenBank/DDBJ whole genome shotgun (WGS) entry which is preliminary data.</text>
</comment>
<dbReference type="RefSeq" id="WP_035725308.1">
    <property type="nucleotide sequence ID" value="NZ_BAVS01000028.1"/>
</dbReference>
<feature type="compositionally biased region" description="Polar residues" evidence="1">
    <location>
        <begin position="36"/>
        <end position="49"/>
    </location>
</feature>
<accession>W4VN82</accession>
<dbReference type="AlphaFoldDB" id="W4VN82"/>
<evidence type="ECO:0000313" key="4">
    <source>
        <dbReference type="Proteomes" id="UP000019102"/>
    </source>
</evidence>
<proteinExistence type="predicted"/>
<reference evidence="3 4" key="1">
    <citation type="journal article" date="2014" name="Genome Announc.">
        <title>Draft Genome Sequence of the Boron-Tolerant and Moderately Halotolerant Bacterium Gracilibacillus boraciitolerans JCM 21714T.</title>
        <authorList>
            <person name="Ahmed I."/>
            <person name="Oshima K."/>
            <person name="Suda W."/>
            <person name="Kitamura K."/>
            <person name="Iida T."/>
            <person name="Ohmori Y."/>
            <person name="Fujiwara T."/>
            <person name="Hattori M."/>
            <person name="Ohkuma M."/>
        </authorList>
    </citation>
    <scope>NUCLEOTIDE SEQUENCE [LARGE SCALE GENOMIC DNA]</scope>
    <source>
        <strain evidence="3 4">JCM 21714</strain>
    </source>
</reference>
<keyword evidence="4" id="KW-1185">Reference proteome</keyword>
<dbReference type="Proteomes" id="UP000019102">
    <property type="component" value="Unassembled WGS sequence"/>
</dbReference>